<reference evidence="3 4" key="1">
    <citation type="journal article" date="2013" name="Front. Plant Sci.">
        <title>The Reference Genome of the Halophytic Plant Eutrema salsugineum.</title>
        <authorList>
            <person name="Yang R."/>
            <person name="Jarvis D.E."/>
            <person name="Chen H."/>
            <person name="Beilstein M.A."/>
            <person name="Grimwood J."/>
            <person name="Jenkins J."/>
            <person name="Shu S."/>
            <person name="Prochnik S."/>
            <person name="Xin M."/>
            <person name="Ma C."/>
            <person name="Schmutz J."/>
            <person name="Wing R.A."/>
            <person name="Mitchell-Olds T."/>
            <person name="Schumaker K.S."/>
            <person name="Wang X."/>
        </authorList>
    </citation>
    <scope>NUCLEOTIDE SEQUENCE [LARGE SCALE GENOMIC DNA]</scope>
</reference>
<dbReference type="Pfam" id="PF01582">
    <property type="entry name" value="TIR"/>
    <property type="match status" value="2"/>
</dbReference>
<dbReference type="EMBL" id="KI517384">
    <property type="protein sequence ID" value="ESQ55000.1"/>
    <property type="molecule type" value="Genomic_DNA"/>
</dbReference>
<dbReference type="PROSITE" id="PS50104">
    <property type="entry name" value="TIR"/>
    <property type="match status" value="2"/>
</dbReference>
<dbReference type="KEGG" id="eus:EUTSA_v10027371mg"/>
<dbReference type="InterPro" id="IPR000157">
    <property type="entry name" value="TIR_dom"/>
</dbReference>
<feature type="non-terminal residue" evidence="3">
    <location>
        <position position="600"/>
    </location>
</feature>
<dbReference type="OMA" id="RFEMMIN"/>
<accession>V4LWJ7</accession>
<evidence type="ECO:0000313" key="3">
    <source>
        <dbReference type="EMBL" id="ESQ55000.1"/>
    </source>
</evidence>
<dbReference type="eggNOG" id="ENOG502R1GG">
    <property type="taxonomic scope" value="Eukaryota"/>
</dbReference>
<dbReference type="Gramene" id="ESQ55000">
    <property type="protein sequence ID" value="ESQ55000"/>
    <property type="gene ID" value="EUTSA_v10027371mg"/>
</dbReference>
<gene>
    <name evidence="3" type="ORF">EUTSA_v10027371mg</name>
</gene>
<proteinExistence type="predicted"/>
<keyword evidence="1" id="KW-0520">NAD</keyword>
<keyword evidence="4" id="KW-1185">Reference proteome</keyword>
<dbReference type="Gene3D" id="3.40.50.10140">
    <property type="entry name" value="Toll/interleukin-1 receptor homology (TIR) domain"/>
    <property type="match status" value="2"/>
</dbReference>
<name>V4LWJ7_EUTSA</name>
<dbReference type="SMART" id="SM00255">
    <property type="entry name" value="TIR"/>
    <property type="match status" value="2"/>
</dbReference>
<dbReference type="PANTHER" id="PTHR32009">
    <property type="entry name" value="TMV RESISTANCE PROTEIN N-LIKE"/>
    <property type="match status" value="1"/>
</dbReference>
<evidence type="ECO:0000259" key="2">
    <source>
        <dbReference type="PROSITE" id="PS50104"/>
    </source>
</evidence>
<dbReference type="GO" id="GO:0007165">
    <property type="term" value="P:signal transduction"/>
    <property type="evidence" value="ECO:0007669"/>
    <property type="project" value="InterPro"/>
</dbReference>
<feature type="domain" description="TIR" evidence="2">
    <location>
        <begin position="8"/>
        <end position="138"/>
    </location>
</feature>
<dbReference type="PANTHER" id="PTHR32009:SF45">
    <property type="entry name" value="DISEASE RESISTANCE PROTEIN (TIR-NBS-LRR CLASS) FAMILY"/>
    <property type="match status" value="1"/>
</dbReference>
<feature type="domain" description="TIR" evidence="2">
    <location>
        <begin position="314"/>
        <end position="507"/>
    </location>
</feature>
<dbReference type="InterPro" id="IPR035897">
    <property type="entry name" value="Toll_tir_struct_dom_sf"/>
</dbReference>
<evidence type="ECO:0000256" key="1">
    <source>
        <dbReference type="ARBA" id="ARBA00023027"/>
    </source>
</evidence>
<dbReference type="Proteomes" id="UP000030689">
    <property type="component" value="Unassembled WGS sequence"/>
</dbReference>
<dbReference type="FunFam" id="3.40.50.10140:FF:000007">
    <property type="entry name" value="Disease resistance protein (TIR-NBS-LRR class)"/>
    <property type="match status" value="1"/>
</dbReference>
<protein>
    <recommendedName>
        <fullName evidence="2">TIR domain-containing protein</fullName>
    </recommendedName>
</protein>
<sequence length="600" mass="68869">MTKMMNFSRPQVFISFRGKGQRDKLVSFLKKQLERSDINFFMDENEVRGMPLTTLFERIRESSVALVFFSDKYPESCWCLDELVEIKKQMEKGSLVPFPIFYKVKAETIKRQTGCFGNSLLRTEDLVRKKVDRGSYKSILETEAVIWERRQALVSVGGRMGFSYKHSSDEAFVSDLVVKLKELLDYIPSSRNYQIVIENPLMHPQEAETSLLLNLKKSDLDGAVSLATDHFVFLDLNSLKNSLLAQRLIEKDQAGKFFLVLLGSLKDYNKGFAFKPLLFPKKPQQFIGNKLIVSSQDIQDQRNSLQNLPDEDNNFDDVFTCFSLLCNFIKGFLMKISSPPSRRVSISFGEKQLRENLVSFLKTELESNRISVCVEDEMKKRIKESKVAIIIFSAKYPESQHCLDELVEIKKLMDTGEIDPFPIFYKLKAESVKVIKGWFRNRLLKIEEKVRKNVNRGNDNSILDTEARIWGWREALASLVSRPGLSYQHSSDSLFVTDVVTKVKALFTFRERQKSSVSYMNTDLIVEKPLMHRHETEAATTAVKCLGDVLFHSLTSFLEALNLEITDIEGFTEIASGFVSLSLKRHTNLVFLKLSCLDNL</sequence>
<organism evidence="3 4">
    <name type="scientific">Eutrema salsugineum</name>
    <name type="common">Saltwater cress</name>
    <name type="synonym">Sisymbrium salsugineum</name>
    <dbReference type="NCBI Taxonomy" id="72664"/>
    <lineage>
        <taxon>Eukaryota</taxon>
        <taxon>Viridiplantae</taxon>
        <taxon>Streptophyta</taxon>
        <taxon>Embryophyta</taxon>
        <taxon>Tracheophyta</taxon>
        <taxon>Spermatophyta</taxon>
        <taxon>Magnoliopsida</taxon>
        <taxon>eudicotyledons</taxon>
        <taxon>Gunneridae</taxon>
        <taxon>Pentapetalae</taxon>
        <taxon>rosids</taxon>
        <taxon>malvids</taxon>
        <taxon>Brassicales</taxon>
        <taxon>Brassicaceae</taxon>
        <taxon>Eutremeae</taxon>
        <taxon>Eutrema</taxon>
    </lineage>
</organism>
<evidence type="ECO:0000313" key="4">
    <source>
        <dbReference type="Proteomes" id="UP000030689"/>
    </source>
</evidence>
<dbReference type="SUPFAM" id="SSF52200">
    <property type="entry name" value="Toll/Interleukin receptor TIR domain"/>
    <property type="match status" value="2"/>
</dbReference>
<dbReference type="AlphaFoldDB" id="V4LWJ7"/>